<reference evidence="4" key="1">
    <citation type="submission" date="2016-04" db="UniProtKB">
        <authorList>
            <consortium name="WormBaseParasite"/>
        </authorList>
    </citation>
    <scope>IDENTIFICATION</scope>
</reference>
<sequence>MGTLTPRTVGMNHVDRGSTCSSYRSPPSSSSCFSYDRYGSYPLSNRGAYENDINLISSKFHQRRLDDVNSEMIPPQIHFSKWSNSNHGSTNGRGHRSSSLSPKPAEPAVQLSYRPPTPQVSSSTPTTHRGILKGQKAPSDVGGDSPRGVFYGQSKGFWDTVDLNNGGEFNDSCNSIASSNVAGDSTSRKTVRFADGNPTVSSRNMQGSYDGVRGTFSRTNDSQAQGIYEWEPDDLYNSIRITGDLHKPPRPPKLRQSMRSERRITTDGQSLARNLRLVSNLDEGSVPASPSTLLRNTESPLAVMDDNYANYESIYRSRRFSDSSLGDVEKIDSQRLDALMRPYMTSANEDVRSPPNGSVGVATSSMPIYRTEVVHNPFDAGTYVGQQKNSLTINEILTTPLSQSAPGSPPLQTVSSSNPQFIYTVKPTPMGSDIDEASDNIEFSASFDDATLKPHSLLNLSSSTPLTPQTFRRMQGNPSNTVSTVVSGNRAAVPTRAMTSRKLTEVQQGPIMTQPLTKRHQPLRVDVNQAPSQLNGKSLTSNLQGPPFTDGPRRRGLQENSQIPSVAAERKTGSLDRDGIWRPNRNLNATAAANAGNTSPTAHGLGYPPSPYLTDLLNGSIVDSAGFPRPDRRRTLNTSRLFPSVASFGGGGGGVEVPIVVLPPSVVNSNNPYAAPLTPSYNSTTFRHGPSSPNSNGIRRGKTSPHFLTIDYSIQ</sequence>
<dbReference type="OrthoDB" id="6255205at2759"/>
<dbReference type="AlphaFoldDB" id="A0A158QEI8"/>
<proteinExistence type="predicted"/>
<dbReference type="Proteomes" id="UP000274504">
    <property type="component" value="Unassembled WGS sequence"/>
</dbReference>
<organism evidence="4">
    <name type="scientific">Hymenolepis diminuta</name>
    <name type="common">Rat tapeworm</name>
    <dbReference type="NCBI Taxonomy" id="6216"/>
    <lineage>
        <taxon>Eukaryota</taxon>
        <taxon>Metazoa</taxon>
        <taxon>Spiralia</taxon>
        <taxon>Lophotrochozoa</taxon>
        <taxon>Platyhelminthes</taxon>
        <taxon>Cestoda</taxon>
        <taxon>Eucestoda</taxon>
        <taxon>Cyclophyllidea</taxon>
        <taxon>Hymenolepididae</taxon>
        <taxon>Hymenolepis</taxon>
    </lineage>
</organism>
<accession>A0A158QEI8</accession>
<feature type="compositionally biased region" description="Polar residues" evidence="1">
    <location>
        <begin position="81"/>
        <end position="101"/>
    </location>
</feature>
<dbReference type="WBParaSite" id="HDID_0000747901-mRNA-1">
    <property type="protein sequence ID" value="HDID_0000747901-mRNA-1"/>
    <property type="gene ID" value="HDID_0000747901"/>
</dbReference>
<dbReference type="EMBL" id="UYSG01010938">
    <property type="protein sequence ID" value="VDL59795.1"/>
    <property type="molecule type" value="Genomic_DNA"/>
</dbReference>
<evidence type="ECO:0000313" key="3">
    <source>
        <dbReference type="Proteomes" id="UP000274504"/>
    </source>
</evidence>
<feature type="compositionally biased region" description="Polar residues" evidence="1">
    <location>
        <begin position="683"/>
        <end position="697"/>
    </location>
</feature>
<gene>
    <name evidence="2" type="ORF">HDID_LOCUS7477</name>
</gene>
<evidence type="ECO:0000313" key="2">
    <source>
        <dbReference type="EMBL" id="VDL59795.1"/>
    </source>
</evidence>
<reference evidence="2 3" key="2">
    <citation type="submission" date="2018-11" db="EMBL/GenBank/DDBJ databases">
        <authorList>
            <consortium name="Pathogen Informatics"/>
        </authorList>
    </citation>
    <scope>NUCLEOTIDE SEQUENCE [LARGE SCALE GENOMIC DNA]</scope>
</reference>
<evidence type="ECO:0000313" key="4">
    <source>
        <dbReference type="WBParaSite" id="HDID_0000747901-mRNA-1"/>
    </source>
</evidence>
<evidence type="ECO:0000256" key="1">
    <source>
        <dbReference type="SAM" id="MobiDB-lite"/>
    </source>
</evidence>
<feature type="region of interest" description="Disordered" evidence="1">
    <location>
        <begin position="78"/>
        <end position="148"/>
    </location>
</feature>
<protein>
    <submittedName>
        <fullName evidence="4">SH2 domain-containing protein</fullName>
    </submittedName>
</protein>
<feature type="compositionally biased region" description="Polar residues" evidence="1">
    <location>
        <begin position="533"/>
        <end position="544"/>
    </location>
</feature>
<feature type="region of interest" description="Disordered" evidence="1">
    <location>
        <begin position="533"/>
        <end position="582"/>
    </location>
</feature>
<name>A0A158QEI8_HYMDI</name>
<feature type="compositionally biased region" description="Basic and acidic residues" evidence="1">
    <location>
        <begin position="568"/>
        <end position="580"/>
    </location>
</feature>
<feature type="region of interest" description="Disordered" evidence="1">
    <location>
        <begin position="683"/>
        <end position="703"/>
    </location>
</feature>
<feature type="region of interest" description="Disordered" evidence="1">
    <location>
        <begin position="243"/>
        <end position="268"/>
    </location>
</feature>